<organism evidence="6 7">
    <name type="scientific">Acidovorax delafieldii</name>
    <name type="common">Pseudomonas delafieldii</name>
    <dbReference type="NCBI Taxonomy" id="47920"/>
    <lineage>
        <taxon>Bacteria</taxon>
        <taxon>Pseudomonadati</taxon>
        <taxon>Pseudomonadota</taxon>
        <taxon>Betaproteobacteria</taxon>
        <taxon>Burkholderiales</taxon>
        <taxon>Comamonadaceae</taxon>
        <taxon>Acidovorax</taxon>
    </lineage>
</organism>
<evidence type="ECO:0000256" key="2">
    <source>
        <dbReference type="ARBA" id="ARBA00023125"/>
    </source>
</evidence>
<dbReference type="PRINTS" id="PR00038">
    <property type="entry name" value="HTHLUXR"/>
</dbReference>
<dbReference type="InterPro" id="IPR011006">
    <property type="entry name" value="CheY-like_superfamily"/>
</dbReference>
<dbReference type="PROSITE" id="PS50043">
    <property type="entry name" value="HTH_LUXR_2"/>
    <property type="match status" value="1"/>
</dbReference>
<dbReference type="Proteomes" id="UP000321485">
    <property type="component" value="Unassembled WGS sequence"/>
</dbReference>
<dbReference type="GO" id="GO:0003677">
    <property type="term" value="F:DNA binding"/>
    <property type="evidence" value="ECO:0007669"/>
    <property type="project" value="UniProtKB-KW"/>
</dbReference>
<dbReference type="CDD" id="cd17535">
    <property type="entry name" value="REC_NarL-like"/>
    <property type="match status" value="1"/>
</dbReference>
<dbReference type="SMART" id="SM00421">
    <property type="entry name" value="HTH_LUXR"/>
    <property type="match status" value="1"/>
</dbReference>
<proteinExistence type="predicted"/>
<keyword evidence="1 3" id="KW-0597">Phosphoprotein</keyword>
<feature type="domain" description="HTH luxR-type" evidence="4">
    <location>
        <begin position="146"/>
        <end position="212"/>
    </location>
</feature>
<evidence type="ECO:0000313" key="6">
    <source>
        <dbReference type="EMBL" id="TWG40816.1"/>
    </source>
</evidence>
<name>A0A561XXI6_ACIDE</name>
<dbReference type="InterPro" id="IPR000792">
    <property type="entry name" value="Tscrpt_reg_LuxR_C"/>
</dbReference>
<dbReference type="CDD" id="cd06170">
    <property type="entry name" value="LuxR_C_like"/>
    <property type="match status" value="1"/>
</dbReference>
<evidence type="ECO:0000259" key="4">
    <source>
        <dbReference type="PROSITE" id="PS50043"/>
    </source>
</evidence>
<dbReference type="InterPro" id="IPR016032">
    <property type="entry name" value="Sig_transdc_resp-reg_C-effctor"/>
</dbReference>
<feature type="modified residue" description="4-aspartylphosphate" evidence="3">
    <location>
        <position position="59"/>
    </location>
</feature>
<dbReference type="InterPro" id="IPR036388">
    <property type="entry name" value="WH-like_DNA-bd_sf"/>
</dbReference>
<dbReference type="SUPFAM" id="SSF52172">
    <property type="entry name" value="CheY-like"/>
    <property type="match status" value="1"/>
</dbReference>
<dbReference type="RefSeq" id="WP_146869708.1">
    <property type="nucleotide sequence ID" value="NZ_CAXUPI020000003.1"/>
</dbReference>
<dbReference type="InterPro" id="IPR058245">
    <property type="entry name" value="NreC/VraR/RcsB-like_REC"/>
</dbReference>
<dbReference type="GO" id="GO:0000160">
    <property type="term" value="P:phosphorelay signal transduction system"/>
    <property type="evidence" value="ECO:0007669"/>
    <property type="project" value="InterPro"/>
</dbReference>
<gene>
    <name evidence="6" type="ORF">ATF69_0321</name>
</gene>
<feature type="domain" description="Response regulatory" evidence="5">
    <location>
        <begin position="7"/>
        <end position="124"/>
    </location>
</feature>
<evidence type="ECO:0000256" key="1">
    <source>
        <dbReference type="ARBA" id="ARBA00022553"/>
    </source>
</evidence>
<protein>
    <submittedName>
        <fullName evidence="6">LuxR family two component transcriptional regulator</fullName>
    </submittedName>
</protein>
<dbReference type="Gene3D" id="3.40.50.2300">
    <property type="match status" value="1"/>
</dbReference>
<dbReference type="PANTHER" id="PTHR45566">
    <property type="entry name" value="HTH-TYPE TRANSCRIPTIONAL REGULATOR YHJB-RELATED"/>
    <property type="match status" value="1"/>
</dbReference>
<keyword evidence="2" id="KW-0238">DNA-binding</keyword>
<comment type="caution">
    <text evidence="6">The sequence shown here is derived from an EMBL/GenBank/DDBJ whole genome shotgun (WGS) entry which is preliminary data.</text>
</comment>
<reference evidence="6 7" key="1">
    <citation type="journal article" date="2015" name="Stand. Genomic Sci.">
        <title>Genomic Encyclopedia of Bacterial and Archaeal Type Strains, Phase III: the genomes of soil and plant-associated and newly described type strains.</title>
        <authorList>
            <person name="Whitman W.B."/>
            <person name="Woyke T."/>
            <person name="Klenk H.P."/>
            <person name="Zhou Y."/>
            <person name="Lilburn T.G."/>
            <person name="Beck B.J."/>
            <person name="De Vos P."/>
            <person name="Vandamme P."/>
            <person name="Eisen J.A."/>
            <person name="Garrity G."/>
            <person name="Hugenholtz P."/>
            <person name="Kyrpides N.C."/>
        </authorList>
    </citation>
    <scope>NUCLEOTIDE SEQUENCE [LARGE SCALE GENOMIC DNA]</scope>
    <source>
        <strain evidence="6 7">DSM 64</strain>
    </source>
</reference>
<dbReference type="InterPro" id="IPR001789">
    <property type="entry name" value="Sig_transdc_resp-reg_receiver"/>
</dbReference>
<dbReference type="EMBL" id="VJWE01000003">
    <property type="protein sequence ID" value="TWG40816.1"/>
    <property type="molecule type" value="Genomic_DNA"/>
</dbReference>
<dbReference type="PANTHER" id="PTHR45566:SF1">
    <property type="entry name" value="HTH-TYPE TRANSCRIPTIONAL REGULATOR YHJB-RELATED"/>
    <property type="match status" value="1"/>
</dbReference>
<accession>A0A561XXI6</accession>
<dbReference type="GeneID" id="51109403"/>
<evidence type="ECO:0000313" key="7">
    <source>
        <dbReference type="Proteomes" id="UP000321485"/>
    </source>
</evidence>
<dbReference type="Pfam" id="PF00196">
    <property type="entry name" value="GerE"/>
    <property type="match status" value="1"/>
</dbReference>
<dbReference type="Pfam" id="PF00072">
    <property type="entry name" value="Response_reg"/>
    <property type="match status" value="1"/>
</dbReference>
<dbReference type="SUPFAM" id="SSF46894">
    <property type="entry name" value="C-terminal effector domain of the bipartite response regulators"/>
    <property type="match status" value="1"/>
</dbReference>
<dbReference type="InterPro" id="IPR051015">
    <property type="entry name" value="EvgA-like"/>
</dbReference>
<dbReference type="GO" id="GO:0006355">
    <property type="term" value="P:regulation of DNA-templated transcription"/>
    <property type="evidence" value="ECO:0007669"/>
    <property type="project" value="InterPro"/>
</dbReference>
<dbReference type="SMART" id="SM00448">
    <property type="entry name" value="REC"/>
    <property type="match status" value="1"/>
</dbReference>
<dbReference type="Gene3D" id="1.10.10.10">
    <property type="entry name" value="Winged helix-like DNA-binding domain superfamily/Winged helix DNA-binding domain"/>
    <property type="match status" value="1"/>
</dbReference>
<evidence type="ECO:0000259" key="5">
    <source>
        <dbReference type="PROSITE" id="PS50110"/>
    </source>
</evidence>
<dbReference type="AlphaFoldDB" id="A0A561XXI6"/>
<sequence length="216" mass="23289">MSSTSQYALILDDHPLVAHGMAEFLRARLPQMDVVVAAGANDLLRWVDTRGTPAIALIDFWLAEGAAVGLIAQVRNHCPGMPIAVISGDDDPAVMDQARQAGAQGFIHKQAAPETFGLAVEALLSGLVWFEPGHPGSQPLRSRDLPVTPAELGLSVRQGQILALVLQGLPNKRIASQLDIAESTVKEHVTGILERLRVRTRVEAITLLRGRRLELP</sequence>
<evidence type="ECO:0000256" key="3">
    <source>
        <dbReference type="PROSITE-ProRule" id="PRU00169"/>
    </source>
</evidence>
<dbReference type="PROSITE" id="PS50110">
    <property type="entry name" value="RESPONSE_REGULATORY"/>
    <property type="match status" value="1"/>
</dbReference>